<comment type="caution">
    <text evidence="1">The sequence shown here is derived from an EMBL/GenBank/DDBJ whole genome shotgun (WGS) entry which is preliminary data.</text>
</comment>
<dbReference type="Proteomes" id="UP001556709">
    <property type="component" value="Unassembled WGS sequence"/>
</dbReference>
<protein>
    <submittedName>
        <fullName evidence="1">Uncharacterized protein</fullName>
    </submittedName>
</protein>
<keyword evidence="2" id="KW-1185">Reference proteome</keyword>
<accession>A0ABV3TBJ2</accession>
<evidence type="ECO:0000313" key="1">
    <source>
        <dbReference type="EMBL" id="MEX0469002.1"/>
    </source>
</evidence>
<gene>
    <name evidence="1" type="ORF">V6X73_04605</name>
</gene>
<proteinExistence type="predicted"/>
<reference evidence="1 2" key="1">
    <citation type="submission" date="2024-02" db="EMBL/GenBank/DDBJ databases">
        <title>New especies of Spiribacter isolated from saline water.</title>
        <authorList>
            <person name="Leon M.J."/>
            <person name="De La Haba R."/>
            <person name="Sanchez-Porro C."/>
            <person name="Ventosa A."/>
        </authorList>
    </citation>
    <scope>NUCLEOTIDE SEQUENCE [LARGE SCALE GENOMIC DNA]</scope>
    <source>
        <strain evidence="2">ag22IC6-390</strain>
    </source>
</reference>
<dbReference type="RefSeq" id="WP_367958777.1">
    <property type="nucleotide sequence ID" value="NZ_JBAKFK010000002.1"/>
</dbReference>
<organism evidence="1 2">
    <name type="scientific">Spiribacter pallidus</name>
    <dbReference type="NCBI Taxonomy" id="1987936"/>
    <lineage>
        <taxon>Bacteria</taxon>
        <taxon>Pseudomonadati</taxon>
        <taxon>Pseudomonadota</taxon>
        <taxon>Gammaproteobacteria</taxon>
        <taxon>Chromatiales</taxon>
        <taxon>Ectothiorhodospiraceae</taxon>
        <taxon>Spiribacter</taxon>
    </lineage>
</organism>
<name>A0ABV3TBJ2_9GAMM</name>
<sequence length="411" mass="44346">MSSALSATPAVLTVEIEPEKAIQGRPPEPLSRENAEILAGAVADDLRRIVGEDVASAGLILPAGLYDLTELLRPGLPMVEALLDLYRGSLRGGPFEPQLLALGTAGGRFPGAGLAPERRPGAGPLLALPLALVAPGETLDPLRRSLEQVLLEKGRASLATDRTIRQLFGVEPVHLSYATFHDLSALMKVQLEHAGFGELWQLVEGALYRPDAIEKIDMTTGNTFLGWGGMVYTPIRTFNDHATRANTQSEATGNAYVEWAKIQRQYTLALAHHGIEVRHCPPHSGIDAADAEVAMSVAQATALPADTPWYAEEIAAEEPLEGASIVTLTEQFDTTLGPVAYTVLIQARDGRLLRLEHDYPLAPPAIDAIQDHWRRRASQLGANFQLERPGRMVAGGQPAQLRPWLDYAGEA</sequence>
<dbReference type="EMBL" id="JBAKFM010000002">
    <property type="protein sequence ID" value="MEX0469002.1"/>
    <property type="molecule type" value="Genomic_DNA"/>
</dbReference>
<evidence type="ECO:0000313" key="2">
    <source>
        <dbReference type="Proteomes" id="UP001556709"/>
    </source>
</evidence>